<sequence>MSYLILPRGQRERIWSPLPELVNEEKFRTLRPGGSEFKLKAEQVVDWTDFTAEVKRLVTPFCGANHAFTPVIPSENFGVANEIGVQGRFVQNALHPVGEILNLLRIGVAFGDSQFGVNRVQDDKKKKRGHAERQTGKKPTTLVPDIVLVERQTHAIRALAEVKTYWAFLPKLKQTWDEFIADKLGQLARYMDDHFCRFGFYTIYENTWFVKRVDDTHFAVSEAISSSAKSTASDVSLRECLLATAIRAADKKGSYYGVRYGKKLTEEGHTFTRISARAAKFRKTYH</sequence>
<dbReference type="AlphaFoldDB" id="A0A1L9V2B1"/>
<dbReference type="EMBL" id="KV878679">
    <property type="protein sequence ID" value="OJJ77949.1"/>
    <property type="molecule type" value="Genomic_DNA"/>
</dbReference>
<dbReference type="RefSeq" id="XP_067485196.1">
    <property type="nucleotide sequence ID" value="XM_067620335.1"/>
</dbReference>
<reference evidence="2" key="1">
    <citation type="journal article" date="2017" name="Genome Biol.">
        <title>Comparative genomics reveals high biological diversity and specific adaptations in the industrially and medically important fungal genus Aspergillus.</title>
        <authorList>
            <person name="de Vries R.P."/>
            <person name="Riley R."/>
            <person name="Wiebenga A."/>
            <person name="Aguilar-Osorio G."/>
            <person name="Amillis S."/>
            <person name="Uchima C.A."/>
            <person name="Anderluh G."/>
            <person name="Asadollahi M."/>
            <person name="Askin M."/>
            <person name="Barry K."/>
            <person name="Battaglia E."/>
            <person name="Bayram O."/>
            <person name="Benocci T."/>
            <person name="Braus-Stromeyer S.A."/>
            <person name="Caldana C."/>
            <person name="Canovas D."/>
            <person name="Cerqueira G.C."/>
            <person name="Chen F."/>
            <person name="Chen W."/>
            <person name="Choi C."/>
            <person name="Clum A."/>
            <person name="Dos Santos R.A."/>
            <person name="Damasio A.R."/>
            <person name="Diallinas G."/>
            <person name="Emri T."/>
            <person name="Fekete E."/>
            <person name="Flipphi M."/>
            <person name="Freyberg S."/>
            <person name="Gallo A."/>
            <person name="Gournas C."/>
            <person name="Habgood R."/>
            <person name="Hainaut M."/>
            <person name="Harispe M.L."/>
            <person name="Henrissat B."/>
            <person name="Hilden K.S."/>
            <person name="Hope R."/>
            <person name="Hossain A."/>
            <person name="Karabika E."/>
            <person name="Karaffa L."/>
            <person name="Karanyi Z."/>
            <person name="Krasevec N."/>
            <person name="Kuo A."/>
            <person name="Kusch H."/>
            <person name="LaButti K."/>
            <person name="Lagendijk E.L."/>
            <person name="Lapidus A."/>
            <person name="Levasseur A."/>
            <person name="Lindquist E."/>
            <person name="Lipzen A."/>
            <person name="Logrieco A.F."/>
            <person name="MacCabe A."/>
            <person name="Maekelae M.R."/>
            <person name="Malavazi I."/>
            <person name="Melin P."/>
            <person name="Meyer V."/>
            <person name="Mielnichuk N."/>
            <person name="Miskei M."/>
            <person name="Molnar A.P."/>
            <person name="Mule G."/>
            <person name="Ngan C.Y."/>
            <person name="Orejas M."/>
            <person name="Orosz E."/>
            <person name="Ouedraogo J.P."/>
            <person name="Overkamp K.M."/>
            <person name="Park H.-S."/>
            <person name="Perrone G."/>
            <person name="Piumi F."/>
            <person name="Punt P.J."/>
            <person name="Ram A.F."/>
            <person name="Ramon A."/>
            <person name="Rauscher S."/>
            <person name="Record E."/>
            <person name="Riano-Pachon D.M."/>
            <person name="Robert V."/>
            <person name="Roehrig J."/>
            <person name="Ruller R."/>
            <person name="Salamov A."/>
            <person name="Salih N.S."/>
            <person name="Samson R.A."/>
            <person name="Sandor E."/>
            <person name="Sanguinetti M."/>
            <person name="Schuetze T."/>
            <person name="Sepcic K."/>
            <person name="Shelest E."/>
            <person name="Sherlock G."/>
            <person name="Sophianopoulou V."/>
            <person name="Squina F.M."/>
            <person name="Sun H."/>
            <person name="Susca A."/>
            <person name="Todd R.B."/>
            <person name="Tsang A."/>
            <person name="Unkles S.E."/>
            <person name="van de Wiele N."/>
            <person name="van Rossen-Uffink D."/>
            <person name="Oliveira J.V."/>
            <person name="Vesth T.C."/>
            <person name="Visser J."/>
            <person name="Yu J.-H."/>
            <person name="Zhou M."/>
            <person name="Andersen M.R."/>
            <person name="Archer D.B."/>
            <person name="Baker S.E."/>
            <person name="Benoit I."/>
            <person name="Brakhage A.A."/>
            <person name="Braus G.H."/>
            <person name="Fischer R."/>
            <person name="Frisvad J.C."/>
            <person name="Goldman G.H."/>
            <person name="Houbraken J."/>
            <person name="Oakley B."/>
            <person name="Pocsi I."/>
            <person name="Scazzocchio C."/>
            <person name="Seiboth B."/>
            <person name="vanKuyk P.A."/>
            <person name="Wortman J."/>
            <person name="Dyer P.S."/>
            <person name="Grigoriev I.V."/>
        </authorList>
    </citation>
    <scope>NUCLEOTIDE SEQUENCE [LARGE SCALE GENOMIC DNA]</scope>
    <source>
        <strain evidence="2">CBS 101740 / IMI 381727 / IBT 21946</strain>
    </source>
</reference>
<dbReference type="OrthoDB" id="2156052at2759"/>
<dbReference type="STRING" id="767769.A0A1L9V2B1"/>
<protein>
    <recommendedName>
        <fullName evidence="3">Fungal-type protein kinase domain-containing protein</fullName>
    </recommendedName>
</protein>
<proteinExistence type="predicted"/>
<evidence type="ECO:0008006" key="3">
    <source>
        <dbReference type="Google" id="ProtNLM"/>
    </source>
</evidence>
<dbReference type="GeneID" id="93572823"/>
<evidence type="ECO:0000313" key="1">
    <source>
        <dbReference type="EMBL" id="OJJ77949.1"/>
    </source>
</evidence>
<name>A0A1L9V2B1_ASPBC</name>
<dbReference type="VEuPathDB" id="FungiDB:ASPBRDRAFT_191213"/>
<keyword evidence="2" id="KW-1185">Reference proteome</keyword>
<dbReference type="OMA" id="GQRERIW"/>
<organism evidence="1 2">
    <name type="scientific">Aspergillus brasiliensis (strain CBS 101740 / IMI 381727 / IBT 21946)</name>
    <dbReference type="NCBI Taxonomy" id="767769"/>
    <lineage>
        <taxon>Eukaryota</taxon>
        <taxon>Fungi</taxon>
        <taxon>Dikarya</taxon>
        <taxon>Ascomycota</taxon>
        <taxon>Pezizomycotina</taxon>
        <taxon>Eurotiomycetes</taxon>
        <taxon>Eurotiomycetidae</taxon>
        <taxon>Eurotiales</taxon>
        <taxon>Aspergillaceae</taxon>
        <taxon>Aspergillus</taxon>
        <taxon>Aspergillus subgen. Circumdati</taxon>
    </lineage>
</organism>
<gene>
    <name evidence="1" type="ORF">ASPBRDRAFT_191213</name>
</gene>
<dbReference type="Proteomes" id="UP000184499">
    <property type="component" value="Unassembled WGS sequence"/>
</dbReference>
<evidence type="ECO:0000313" key="2">
    <source>
        <dbReference type="Proteomes" id="UP000184499"/>
    </source>
</evidence>
<accession>A0A1L9V2B1</accession>